<dbReference type="AlphaFoldDB" id="A0A6G1WT90"/>
<name>A0A6G1WT90_9HYPH</name>
<dbReference type="EMBL" id="WISB01000181">
    <property type="protein sequence ID" value="MQW72954.1"/>
    <property type="molecule type" value="Genomic_DNA"/>
</dbReference>
<proteinExistence type="predicted"/>
<evidence type="ECO:0000313" key="2">
    <source>
        <dbReference type="EMBL" id="MQW72954.1"/>
    </source>
</evidence>
<dbReference type="PANTHER" id="PTHR33055:SF3">
    <property type="entry name" value="PUTATIVE TRANSPOSASE FOR IS117-RELATED"/>
    <property type="match status" value="1"/>
</dbReference>
<feature type="domain" description="Transposase IS116/IS110/IS902 C-terminal" evidence="1">
    <location>
        <begin position="1"/>
        <end position="71"/>
    </location>
</feature>
<dbReference type="GO" id="GO:0006313">
    <property type="term" value="P:DNA transposition"/>
    <property type="evidence" value="ECO:0007669"/>
    <property type="project" value="InterPro"/>
</dbReference>
<evidence type="ECO:0000259" key="1">
    <source>
        <dbReference type="Pfam" id="PF02371"/>
    </source>
</evidence>
<dbReference type="RefSeq" id="WP_153413978.1">
    <property type="nucleotide sequence ID" value="NZ_WISB01000181.1"/>
</dbReference>
<reference evidence="2" key="1">
    <citation type="journal article" date="2013" name="Genome Biol.">
        <title>Comparative genomics of the core and accessory genomes of 48 Sinorhizobium strains comprising five genospecies.</title>
        <authorList>
            <person name="Sugawara M."/>
            <person name="Epstein B."/>
            <person name="Badgley B.D."/>
            <person name="Unno T."/>
            <person name="Xu L."/>
            <person name="Reese J."/>
            <person name="Gyaneshwar P."/>
            <person name="Denny R."/>
            <person name="Mudge J."/>
            <person name="Bharti A.K."/>
            <person name="Farmer A.D."/>
            <person name="May G.D."/>
            <person name="Woodward J.E."/>
            <person name="Medigue C."/>
            <person name="Vallenet D."/>
            <person name="Lajus A."/>
            <person name="Rouy Z."/>
            <person name="Martinez-Vaz B."/>
            <person name="Tiffin P."/>
            <person name="Young N.D."/>
            <person name="Sadowsky M.J."/>
        </authorList>
    </citation>
    <scope>NUCLEOTIDE SEQUENCE</scope>
    <source>
        <strain evidence="2">M1</strain>
    </source>
</reference>
<accession>A0A6G1WT90</accession>
<sequence length="125" mass="13757">ITALGFAATIDDPTRFKRSSSAGAYLGLTPRIYASGETMRSGRVSKRGDDFLRRSLYEAANALLTRIPRFSALKSWGLRIARRGGYRKAKVAVARKLAVILHAMWISGEPFRWSSQEPGGLASLQ</sequence>
<gene>
    <name evidence="2" type="ORF">GHJ91_28665</name>
</gene>
<dbReference type="InterPro" id="IPR003346">
    <property type="entry name" value="Transposase_20"/>
</dbReference>
<dbReference type="GO" id="GO:0004803">
    <property type="term" value="F:transposase activity"/>
    <property type="evidence" value="ECO:0007669"/>
    <property type="project" value="InterPro"/>
</dbReference>
<comment type="caution">
    <text evidence="2">The sequence shown here is derived from an EMBL/GenBank/DDBJ whole genome shotgun (WGS) entry which is preliminary data.</text>
</comment>
<dbReference type="Pfam" id="PF02371">
    <property type="entry name" value="Transposase_20"/>
    <property type="match status" value="1"/>
</dbReference>
<organism evidence="2">
    <name type="scientific">Sinorhizobium medicae</name>
    <dbReference type="NCBI Taxonomy" id="110321"/>
    <lineage>
        <taxon>Bacteria</taxon>
        <taxon>Pseudomonadati</taxon>
        <taxon>Pseudomonadota</taxon>
        <taxon>Alphaproteobacteria</taxon>
        <taxon>Hyphomicrobiales</taxon>
        <taxon>Rhizobiaceae</taxon>
        <taxon>Sinorhizobium/Ensifer group</taxon>
        <taxon>Sinorhizobium</taxon>
    </lineage>
</organism>
<dbReference type="PANTHER" id="PTHR33055">
    <property type="entry name" value="TRANSPOSASE FOR INSERTION SEQUENCE ELEMENT IS1111A"/>
    <property type="match status" value="1"/>
</dbReference>
<dbReference type="InterPro" id="IPR047650">
    <property type="entry name" value="Transpos_IS110"/>
</dbReference>
<dbReference type="GO" id="GO:0003677">
    <property type="term" value="F:DNA binding"/>
    <property type="evidence" value="ECO:0007669"/>
    <property type="project" value="InterPro"/>
</dbReference>
<feature type="non-terminal residue" evidence="2">
    <location>
        <position position="1"/>
    </location>
</feature>
<protein>
    <submittedName>
        <fullName evidence="2">Transposase</fullName>
    </submittedName>
</protein>